<dbReference type="EMBL" id="LJRO01000370">
    <property type="protein sequence ID" value="KPY94767.1"/>
    <property type="molecule type" value="Genomic_DNA"/>
</dbReference>
<gene>
    <name evidence="1" type="ORF">ALO43_200240</name>
</gene>
<sequence>MQRRLSQVLLVGRLQHLIGNVTGARHGEHTVVHGYGSDYGQQAVGLGALLGIARLQWRQCRQELALTIHEAQHVGHVGQRQTPVKGFGLVGPFISFGLAPYQAFTRSVERQVWQRPPA</sequence>
<accession>A0AA40TU26</accession>
<evidence type="ECO:0000313" key="1">
    <source>
        <dbReference type="EMBL" id="KPY94767.1"/>
    </source>
</evidence>
<proteinExistence type="predicted"/>
<dbReference type="Proteomes" id="UP000050523">
    <property type="component" value="Unassembled WGS sequence"/>
</dbReference>
<organism evidence="1 2">
    <name type="scientific">Pseudomonas tremae</name>
    <dbReference type="NCBI Taxonomy" id="200454"/>
    <lineage>
        <taxon>Bacteria</taxon>
        <taxon>Pseudomonadati</taxon>
        <taxon>Pseudomonadota</taxon>
        <taxon>Gammaproteobacteria</taxon>
        <taxon>Pseudomonadales</taxon>
        <taxon>Pseudomonadaceae</taxon>
        <taxon>Pseudomonas</taxon>
    </lineage>
</organism>
<evidence type="ECO:0000313" key="2">
    <source>
        <dbReference type="Proteomes" id="UP000050523"/>
    </source>
</evidence>
<name>A0AA40TU26_9PSED</name>
<protein>
    <submittedName>
        <fullName evidence="1">Uncharacterized protein</fullName>
    </submittedName>
</protein>
<reference evidence="1 2" key="1">
    <citation type="submission" date="2015-09" db="EMBL/GenBank/DDBJ databases">
        <title>Genome announcement of multiple Pseudomonas syringae strains.</title>
        <authorList>
            <person name="Thakur S."/>
            <person name="Wang P.W."/>
            <person name="Gong Y."/>
            <person name="Weir B.S."/>
            <person name="Guttman D.S."/>
        </authorList>
    </citation>
    <scope>NUCLEOTIDE SEQUENCE [LARGE SCALE GENOMIC DNA]</scope>
    <source>
        <strain evidence="1 2">ICMP9151</strain>
    </source>
</reference>
<dbReference type="AlphaFoldDB" id="A0AA40TU26"/>
<comment type="caution">
    <text evidence="1">The sequence shown here is derived from an EMBL/GenBank/DDBJ whole genome shotgun (WGS) entry which is preliminary data.</text>
</comment>